<dbReference type="EMBL" id="BDRX01000008">
    <property type="protein sequence ID" value="GBF89052.1"/>
    <property type="molecule type" value="Genomic_DNA"/>
</dbReference>
<keyword evidence="1" id="KW-0862">Zinc</keyword>
<evidence type="ECO:0000313" key="4">
    <source>
        <dbReference type="EMBL" id="GBF89052.1"/>
    </source>
</evidence>
<evidence type="ECO:0000256" key="1">
    <source>
        <dbReference type="PROSITE-ProRule" id="PRU00175"/>
    </source>
</evidence>
<name>A0A2V0NR00_9CHLO</name>
<dbReference type="Proteomes" id="UP000247498">
    <property type="component" value="Unassembled WGS sequence"/>
</dbReference>
<feature type="domain" description="RING-type" evidence="3">
    <location>
        <begin position="350"/>
        <end position="390"/>
    </location>
</feature>
<protein>
    <recommendedName>
        <fullName evidence="3">RING-type domain-containing protein</fullName>
    </recommendedName>
</protein>
<keyword evidence="1" id="KW-0479">Metal-binding</keyword>
<reference evidence="4 5" key="1">
    <citation type="journal article" date="2018" name="Sci. Rep.">
        <title>Raphidocelis subcapitata (=Pseudokirchneriella subcapitata) provides an insight into genome evolution and environmental adaptations in the Sphaeropleales.</title>
        <authorList>
            <person name="Suzuki S."/>
            <person name="Yamaguchi H."/>
            <person name="Nakajima N."/>
            <person name="Kawachi M."/>
        </authorList>
    </citation>
    <scope>NUCLEOTIDE SEQUENCE [LARGE SCALE GENOMIC DNA]</scope>
    <source>
        <strain evidence="4 5">NIES-35</strain>
    </source>
</reference>
<dbReference type="InterPro" id="IPR001841">
    <property type="entry name" value="Znf_RING"/>
</dbReference>
<dbReference type="InterPro" id="IPR013083">
    <property type="entry name" value="Znf_RING/FYVE/PHD"/>
</dbReference>
<dbReference type="GO" id="GO:0008270">
    <property type="term" value="F:zinc ion binding"/>
    <property type="evidence" value="ECO:0007669"/>
    <property type="project" value="UniProtKB-KW"/>
</dbReference>
<evidence type="ECO:0000259" key="3">
    <source>
        <dbReference type="PROSITE" id="PS50089"/>
    </source>
</evidence>
<proteinExistence type="predicted"/>
<dbReference type="Pfam" id="PF13920">
    <property type="entry name" value="zf-C3HC4_3"/>
    <property type="match status" value="1"/>
</dbReference>
<keyword evidence="1" id="KW-0863">Zinc-finger</keyword>
<dbReference type="PROSITE" id="PS50089">
    <property type="entry name" value="ZF_RING_2"/>
    <property type="match status" value="1"/>
</dbReference>
<feature type="compositionally biased region" description="Gly residues" evidence="2">
    <location>
        <begin position="42"/>
        <end position="63"/>
    </location>
</feature>
<dbReference type="GO" id="GO:0006511">
    <property type="term" value="P:ubiquitin-dependent protein catabolic process"/>
    <property type="evidence" value="ECO:0007669"/>
    <property type="project" value="TreeGrafter"/>
</dbReference>
<dbReference type="SUPFAM" id="SSF57850">
    <property type="entry name" value="RING/U-box"/>
    <property type="match status" value="1"/>
</dbReference>
<evidence type="ECO:0000256" key="2">
    <source>
        <dbReference type="SAM" id="MobiDB-lite"/>
    </source>
</evidence>
<dbReference type="Gene3D" id="3.30.40.10">
    <property type="entry name" value="Zinc/RING finger domain, C3HC4 (zinc finger)"/>
    <property type="match status" value="1"/>
</dbReference>
<dbReference type="GO" id="GO:0061630">
    <property type="term" value="F:ubiquitin protein ligase activity"/>
    <property type="evidence" value="ECO:0007669"/>
    <property type="project" value="TreeGrafter"/>
</dbReference>
<dbReference type="SMART" id="SM00184">
    <property type="entry name" value="RING"/>
    <property type="match status" value="1"/>
</dbReference>
<feature type="compositionally biased region" description="Low complexity" evidence="2">
    <location>
        <begin position="247"/>
        <end position="305"/>
    </location>
</feature>
<dbReference type="STRING" id="307507.A0A2V0NR00"/>
<evidence type="ECO:0000313" key="5">
    <source>
        <dbReference type="Proteomes" id="UP000247498"/>
    </source>
</evidence>
<feature type="compositionally biased region" description="Low complexity" evidence="2">
    <location>
        <begin position="64"/>
        <end position="73"/>
    </location>
</feature>
<dbReference type="GO" id="GO:0016567">
    <property type="term" value="P:protein ubiquitination"/>
    <property type="evidence" value="ECO:0007669"/>
    <property type="project" value="TreeGrafter"/>
</dbReference>
<sequence length="400" mass="40304">MEHSNPFDLLNGEGPPAARAKPAGPQTKPQPARYAPGEPRSTGGGSSQRSGGGLPGSSSGGSGAPSAGGASSSGDGGNPWGAVIKGRLFEFYRAFQRVFVDAATGDVVLRFHRTDLVRVRPNGDVALNSGGLLAQTTLLSMNDALRPLGMEVMAGPNGAAEGDWALRFADGSAAAFRDGMCVRANSPADAARGRAVLLAYSGAAPSSEALSVALAQQAGGEPPAAGPRALPPGFAAAGAAAAPSVRAPPQARVSGPGGPAAAAASRVPPGFAAAGLPPHLAGAAAQQQQQQQQQAQQRAQPQAPGVTAQLNAVAERLAPLQLEQADGPHPHYSRPGPHYDDVEPEEDEACVVCLDAPRHVALIPCGHVVLCGACSRNVLASATKECPMCRVGIEEAVELA</sequence>
<feature type="region of interest" description="Disordered" evidence="2">
    <location>
        <begin position="1"/>
        <end position="77"/>
    </location>
</feature>
<comment type="caution">
    <text evidence="4">The sequence shown here is derived from an EMBL/GenBank/DDBJ whole genome shotgun (WGS) entry which is preliminary data.</text>
</comment>
<dbReference type="PANTHER" id="PTHR22696">
    <property type="entry name" value="E3 UBIQUITIN-PROTEIN LIGASE RNF26"/>
    <property type="match status" value="1"/>
</dbReference>
<feature type="compositionally biased region" description="Low complexity" evidence="2">
    <location>
        <begin position="12"/>
        <end position="25"/>
    </location>
</feature>
<gene>
    <name evidence="4" type="ORF">Rsub_01769</name>
</gene>
<keyword evidence="5" id="KW-1185">Reference proteome</keyword>
<dbReference type="AlphaFoldDB" id="A0A2V0NR00"/>
<organism evidence="4 5">
    <name type="scientific">Raphidocelis subcapitata</name>
    <dbReference type="NCBI Taxonomy" id="307507"/>
    <lineage>
        <taxon>Eukaryota</taxon>
        <taxon>Viridiplantae</taxon>
        <taxon>Chlorophyta</taxon>
        <taxon>core chlorophytes</taxon>
        <taxon>Chlorophyceae</taxon>
        <taxon>CS clade</taxon>
        <taxon>Sphaeropleales</taxon>
        <taxon>Selenastraceae</taxon>
        <taxon>Raphidocelis</taxon>
    </lineage>
</organism>
<dbReference type="PANTHER" id="PTHR22696:SF1">
    <property type="entry name" value="E3 UBIQUITIN-PROTEIN LIGASE RNF26"/>
    <property type="match status" value="1"/>
</dbReference>
<dbReference type="OrthoDB" id="547084at2759"/>
<feature type="region of interest" description="Disordered" evidence="2">
    <location>
        <begin position="247"/>
        <end position="306"/>
    </location>
</feature>
<accession>A0A2V0NR00</accession>
<dbReference type="InParanoid" id="A0A2V0NR00"/>